<feature type="region of interest" description="Disordered" evidence="1">
    <location>
        <begin position="19"/>
        <end position="38"/>
    </location>
</feature>
<dbReference type="EMBL" id="JAACJO010000001">
    <property type="protein sequence ID" value="KAF5363842.1"/>
    <property type="molecule type" value="Genomic_DNA"/>
</dbReference>
<dbReference type="Proteomes" id="UP000559027">
    <property type="component" value="Unassembled WGS sequence"/>
</dbReference>
<feature type="compositionally biased region" description="Basic and acidic residues" evidence="1">
    <location>
        <begin position="55"/>
        <end position="70"/>
    </location>
</feature>
<feature type="compositionally biased region" description="Basic and acidic residues" evidence="1">
    <location>
        <begin position="372"/>
        <end position="381"/>
    </location>
</feature>
<feature type="region of interest" description="Disordered" evidence="1">
    <location>
        <begin position="330"/>
        <end position="381"/>
    </location>
</feature>
<dbReference type="OrthoDB" id="3063972at2759"/>
<protein>
    <submittedName>
        <fullName evidence="2">Uncharacterized protein</fullName>
    </submittedName>
</protein>
<reference evidence="2 3" key="1">
    <citation type="journal article" date="2020" name="ISME J.">
        <title>Uncovering the hidden diversity of litter-decomposition mechanisms in mushroom-forming fungi.</title>
        <authorList>
            <person name="Floudas D."/>
            <person name="Bentzer J."/>
            <person name="Ahren D."/>
            <person name="Johansson T."/>
            <person name="Persson P."/>
            <person name="Tunlid A."/>
        </authorList>
    </citation>
    <scope>NUCLEOTIDE SEQUENCE [LARGE SCALE GENOMIC DNA]</scope>
    <source>
        <strain evidence="2 3">CBS 146.42</strain>
    </source>
</reference>
<feature type="region of interest" description="Disordered" evidence="1">
    <location>
        <begin position="241"/>
        <end position="318"/>
    </location>
</feature>
<feature type="compositionally biased region" description="Polar residues" evidence="1">
    <location>
        <begin position="241"/>
        <end position="291"/>
    </location>
</feature>
<dbReference type="AlphaFoldDB" id="A0A8H5GF51"/>
<proteinExistence type="predicted"/>
<comment type="caution">
    <text evidence="2">The sequence shown here is derived from an EMBL/GenBank/DDBJ whole genome shotgun (WGS) entry which is preliminary data.</text>
</comment>
<feature type="region of interest" description="Disordered" evidence="1">
    <location>
        <begin position="53"/>
        <end position="89"/>
    </location>
</feature>
<organism evidence="2 3">
    <name type="scientific">Leucocoprinus leucothites</name>
    <dbReference type="NCBI Taxonomy" id="201217"/>
    <lineage>
        <taxon>Eukaryota</taxon>
        <taxon>Fungi</taxon>
        <taxon>Dikarya</taxon>
        <taxon>Basidiomycota</taxon>
        <taxon>Agaricomycotina</taxon>
        <taxon>Agaricomycetes</taxon>
        <taxon>Agaricomycetidae</taxon>
        <taxon>Agaricales</taxon>
        <taxon>Agaricineae</taxon>
        <taxon>Agaricaceae</taxon>
        <taxon>Leucocoprinus</taxon>
    </lineage>
</organism>
<sequence length="381" mass="43168">MMAYPDQSVDPEFITAYTVSEAQSPAPPPWRKQRLERPEEDLTVEEIYIAPPLSRRPDYEYPDHRYDSRTSRARAPPSTPMNYHGGHYERPMPRYRVDVGAGYSHVSPQAQNWHEWRARSPQSSESSSTCSATDCEECAYTDSRRGLDRDFRMRRTNPTPYVIVPGNSTSWGTERAPHMDSVHTDAYIQRPVPQPYRLRDSSQHYRMPGSYSPSVELSLADNTALVRSSHNQIAVFQGSAWSSHSGGQATSDEMSMLHSSVSSPRWSETGQRYLSGSESQHSDNQSYSPPTSLDGLYEQPDPRFLQGRPPPRGYIKRPVIITRSNGRYEAGFFEDGPYDSSSGGYSDASGSDRNFSERNSEISFSSSGSDEYDGRDYERRY</sequence>
<keyword evidence="3" id="KW-1185">Reference proteome</keyword>
<feature type="compositionally biased region" description="Low complexity" evidence="1">
    <location>
        <begin position="338"/>
        <end position="352"/>
    </location>
</feature>
<accession>A0A8H5GF51</accession>
<evidence type="ECO:0000313" key="2">
    <source>
        <dbReference type="EMBL" id="KAF5363842.1"/>
    </source>
</evidence>
<gene>
    <name evidence="2" type="ORF">D9756_000231</name>
</gene>
<evidence type="ECO:0000256" key="1">
    <source>
        <dbReference type="SAM" id="MobiDB-lite"/>
    </source>
</evidence>
<evidence type="ECO:0000313" key="3">
    <source>
        <dbReference type="Proteomes" id="UP000559027"/>
    </source>
</evidence>
<name>A0A8H5GF51_9AGAR</name>